<organism evidence="1 2">
    <name type="scientific">Trifolium medium</name>
    <dbReference type="NCBI Taxonomy" id="97028"/>
    <lineage>
        <taxon>Eukaryota</taxon>
        <taxon>Viridiplantae</taxon>
        <taxon>Streptophyta</taxon>
        <taxon>Embryophyta</taxon>
        <taxon>Tracheophyta</taxon>
        <taxon>Spermatophyta</taxon>
        <taxon>Magnoliopsida</taxon>
        <taxon>eudicotyledons</taxon>
        <taxon>Gunneridae</taxon>
        <taxon>Pentapetalae</taxon>
        <taxon>rosids</taxon>
        <taxon>fabids</taxon>
        <taxon>Fabales</taxon>
        <taxon>Fabaceae</taxon>
        <taxon>Papilionoideae</taxon>
        <taxon>50 kb inversion clade</taxon>
        <taxon>NPAAA clade</taxon>
        <taxon>Hologalegina</taxon>
        <taxon>IRL clade</taxon>
        <taxon>Trifolieae</taxon>
        <taxon>Trifolium</taxon>
    </lineage>
</organism>
<keyword evidence="2" id="KW-1185">Reference proteome</keyword>
<evidence type="ECO:0000313" key="1">
    <source>
        <dbReference type="EMBL" id="MCI38321.1"/>
    </source>
</evidence>
<dbReference type="AlphaFoldDB" id="A0A392RNV0"/>
<feature type="non-terminal residue" evidence="1">
    <location>
        <position position="1"/>
    </location>
</feature>
<protein>
    <submittedName>
        <fullName evidence="1">Uncharacterized protein</fullName>
    </submittedName>
</protein>
<evidence type="ECO:0000313" key="2">
    <source>
        <dbReference type="Proteomes" id="UP000265520"/>
    </source>
</evidence>
<proteinExistence type="predicted"/>
<name>A0A392RNV0_9FABA</name>
<sequence length="86" mass="9692">SLRIDLQQEWLNKTALSPVGSQDHFTQGLTFSESGLKTSLYLSKLSKRSILLSKVLKAEYPVFRSSQSGVTGFQKLSKRSIQFQKL</sequence>
<reference evidence="1 2" key="1">
    <citation type="journal article" date="2018" name="Front. Plant Sci.">
        <title>Red Clover (Trifolium pratense) and Zigzag Clover (T. medium) - A Picture of Genomic Similarities and Differences.</title>
        <authorList>
            <person name="Dluhosova J."/>
            <person name="Istvanek J."/>
            <person name="Nedelnik J."/>
            <person name="Repkova J."/>
        </authorList>
    </citation>
    <scope>NUCLEOTIDE SEQUENCE [LARGE SCALE GENOMIC DNA]</scope>
    <source>
        <strain evidence="2">cv. 10/8</strain>
        <tissue evidence="1">Leaf</tissue>
    </source>
</reference>
<dbReference type="Proteomes" id="UP000265520">
    <property type="component" value="Unassembled WGS sequence"/>
</dbReference>
<comment type="caution">
    <text evidence="1">The sequence shown here is derived from an EMBL/GenBank/DDBJ whole genome shotgun (WGS) entry which is preliminary data.</text>
</comment>
<dbReference type="EMBL" id="LXQA010254431">
    <property type="protein sequence ID" value="MCI38321.1"/>
    <property type="molecule type" value="Genomic_DNA"/>
</dbReference>
<accession>A0A392RNV0</accession>